<proteinExistence type="predicted"/>
<organism evidence="2 3">
    <name type="scientific">Cinchona calisaya</name>
    <dbReference type="NCBI Taxonomy" id="153742"/>
    <lineage>
        <taxon>Eukaryota</taxon>
        <taxon>Viridiplantae</taxon>
        <taxon>Streptophyta</taxon>
        <taxon>Embryophyta</taxon>
        <taxon>Tracheophyta</taxon>
        <taxon>Spermatophyta</taxon>
        <taxon>Magnoliopsida</taxon>
        <taxon>eudicotyledons</taxon>
        <taxon>Gunneridae</taxon>
        <taxon>Pentapetalae</taxon>
        <taxon>asterids</taxon>
        <taxon>lamiids</taxon>
        <taxon>Gentianales</taxon>
        <taxon>Rubiaceae</taxon>
        <taxon>Cinchonoideae</taxon>
        <taxon>Cinchoneae</taxon>
        <taxon>Cinchona</taxon>
    </lineage>
</organism>
<keyword evidence="3" id="KW-1185">Reference proteome</keyword>
<comment type="caution">
    <text evidence="2">The sequence shown here is derived from an EMBL/GenBank/DDBJ whole genome shotgun (WGS) entry which is preliminary data.</text>
</comment>
<name>A0ABD2Y7N8_9GENT</name>
<dbReference type="EMBL" id="JBJUIK010000015">
    <property type="protein sequence ID" value="KAL3502284.1"/>
    <property type="molecule type" value="Genomic_DNA"/>
</dbReference>
<accession>A0ABD2Y7N8</accession>
<evidence type="ECO:0000256" key="1">
    <source>
        <dbReference type="SAM" id="MobiDB-lite"/>
    </source>
</evidence>
<reference evidence="2 3" key="1">
    <citation type="submission" date="2024-11" db="EMBL/GenBank/DDBJ databases">
        <title>A near-complete genome assembly of Cinchona calisaya.</title>
        <authorList>
            <person name="Lian D.C."/>
            <person name="Zhao X.W."/>
            <person name="Wei L."/>
        </authorList>
    </citation>
    <scope>NUCLEOTIDE SEQUENCE [LARGE SCALE GENOMIC DNA]</scope>
    <source>
        <tissue evidence="2">Nenye</tissue>
    </source>
</reference>
<evidence type="ECO:0000313" key="3">
    <source>
        <dbReference type="Proteomes" id="UP001630127"/>
    </source>
</evidence>
<evidence type="ECO:0000313" key="2">
    <source>
        <dbReference type="EMBL" id="KAL3502284.1"/>
    </source>
</evidence>
<dbReference type="AlphaFoldDB" id="A0ABD2Y7N8"/>
<sequence>MRSLALRSVSARLGLVVVWKKEENEGQVITGGWGCRDWRKGWSSSGKRSNWDREEMQRGRGARDDDDVPGSLEQWIRTFGWSDLVEI</sequence>
<gene>
    <name evidence="2" type="ORF">ACH5RR_036733</name>
</gene>
<protein>
    <submittedName>
        <fullName evidence="2">Uncharacterized protein</fullName>
    </submittedName>
</protein>
<feature type="compositionally biased region" description="Basic and acidic residues" evidence="1">
    <location>
        <begin position="49"/>
        <end position="63"/>
    </location>
</feature>
<dbReference type="Proteomes" id="UP001630127">
    <property type="component" value="Unassembled WGS sequence"/>
</dbReference>
<feature type="region of interest" description="Disordered" evidence="1">
    <location>
        <begin position="41"/>
        <end position="70"/>
    </location>
</feature>